<dbReference type="GO" id="GO:0015935">
    <property type="term" value="C:small ribosomal subunit"/>
    <property type="evidence" value="ECO:0007669"/>
    <property type="project" value="TreeGrafter"/>
</dbReference>
<evidence type="ECO:0000256" key="2">
    <source>
        <dbReference type="ARBA" id="ARBA00008080"/>
    </source>
</evidence>
<reference evidence="8" key="1">
    <citation type="submission" date="2016-05" db="EMBL/GenBank/DDBJ databases">
        <title>Novel hydrogenosomes in the microaerophilic jakobid Stygiella incarcerata.</title>
        <authorList>
            <person name="Leger M.M."/>
            <person name="Eme L."/>
            <person name="Hug L.A."/>
            <person name="Roger A.J."/>
        </authorList>
    </citation>
    <scope>NUCLEOTIDE SEQUENCE</scope>
</reference>
<dbReference type="PIRSF" id="PIRSF002134">
    <property type="entry name" value="Ribosomal_S13"/>
    <property type="match status" value="1"/>
</dbReference>
<sequence>MSLLVPEGGFQYVLRILNTNVDGRRKAPYALTAIKGIGRRFAFLVCKKAKIDIHKRAGELTEEEIDTIVTVMKNPLEHDIPVWFLNRRRDIRTGVDAQILSNNLDTKLRDDFERLRKIRCERGLRHMWGLRVRGQHTKTTGRHGKTVGVSKKK</sequence>
<dbReference type="HAMAP" id="MF_01315">
    <property type="entry name" value="Ribosomal_uS13"/>
    <property type="match status" value="1"/>
</dbReference>
<dbReference type="InterPro" id="IPR010979">
    <property type="entry name" value="Ribosomal_uS13-like_H2TH"/>
</dbReference>
<dbReference type="FunFam" id="4.10.910.10:FF:000002">
    <property type="entry name" value="40S ribosomal protein S18"/>
    <property type="match status" value="1"/>
</dbReference>
<dbReference type="GO" id="GO:0003735">
    <property type="term" value="F:structural constituent of ribosome"/>
    <property type="evidence" value="ECO:0007669"/>
    <property type="project" value="InterPro"/>
</dbReference>
<keyword evidence="3" id="KW-0963">Cytoplasm</keyword>
<dbReference type="Gene3D" id="1.10.8.50">
    <property type="match status" value="1"/>
</dbReference>
<dbReference type="PANTHER" id="PTHR10871:SF3">
    <property type="entry name" value="SMALL RIBOSOMAL SUBUNIT PROTEIN US13"/>
    <property type="match status" value="1"/>
</dbReference>
<keyword evidence="4 6" id="KW-0689">Ribosomal protein</keyword>
<evidence type="ECO:0000256" key="7">
    <source>
        <dbReference type="SAM" id="MobiDB-lite"/>
    </source>
</evidence>
<evidence type="ECO:0000256" key="6">
    <source>
        <dbReference type="RuleBase" id="RU003830"/>
    </source>
</evidence>
<dbReference type="GO" id="GO:0005829">
    <property type="term" value="C:cytosol"/>
    <property type="evidence" value="ECO:0007669"/>
    <property type="project" value="TreeGrafter"/>
</dbReference>
<name>A0A192ZI65_9EUKA</name>
<dbReference type="PANTHER" id="PTHR10871">
    <property type="entry name" value="30S RIBOSOMAL PROTEIN S13/40S RIBOSOMAL PROTEIN S18"/>
    <property type="match status" value="1"/>
</dbReference>
<evidence type="ECO:0000256" key="3">
    <source>
        <dbReference type="ARBA" id="ARBA00022490"/>
    </source>
</evidence>
<evidence type="ECO:0000256" key="5">
    <source>
        <dbReference type="ARBA" id="ARBA00023274"/>
    </source>
</evidence>
<dbReference type="InterPro" id="IPR018269">
    <property type="entry name" value="Ribosomal_uS13_CS"/>
</dbReference>
<gene>
    <name evidence="8" type="primary">rps18</name>
</gene>
<evidence type="ECO:0000256" key="1">
    <source>
        <dbReference type="ARBA" id="ARBA00004496"/>
    </source>
</evidence>
<dbReference type="FunFam" id="1.10.8.50:FF:000002">
    <property type="entry name" value="40S ribosomal protein S18"/>
    <property type="match status" value="1"/>
</dbReference>
<dbReference type="AlphaFoldDB" id="A0A192ZI65"/>
<dbReference type="Gene3D" id="4.10.910.10">
    <property type="entry name" value="30s ribosomal protein s13, domain 2"/>
    <property type="match status" value="1"/>
</dbReference>
<dbReference type="PROSITE" id="PS50159">
    <property type="entry name" value="RIBOSOMAL_S13_2"/>
    <property type="match status" value="1"/>
</dbReference>
<dbReference type="InterPro" id="IPR027437">
    <property type="entry name" value="Rbsml_uS13_C"/>
</dbReference>
<dbReference type="NCBIfam" id="NF003140">
    <property type="entry name" value="PRK04053.1"/>
    <property type="match status" value="1"/>
</dbReference>
<evidence type="ECO:0000256" key="4">
    <source>
        <dbReference type="ARBA" id="ARBA00022980"/>
    </source>
</evidence>
<dbReference type="GO" id="GO:0003723">
    <property type="term" value="F:RNA binding"/>
    <property type="evidence" value="ECO:0007669"/>
    <property type="project" value="InterPro"/>
</dbReference>
<accession>A0A192ZI65</accession>
<dbReference type="PROSITE" id="PS00646">
    <property type="entry name" value="RIBOSOMAL_S13_1"/>
    <property type="match status" value="1"/>
</dbReference>
<keyword evidence="5 6" id="KW-0687">Ribonucleoprotein</keyword>
<evidence type="ECO:0000313" key="8">
    <source>
        <dbReference type="EMBL" id="ANM86218.1"/>
    </source>
</evidence>
<proteinExistence type="evidence at transcript level"/>
<feature type="region of interest" description="Disordered" evidence="7">
    <location>
        <begin position="134"/>
        <end position="153"/>
    </location>
</feature>
<protein>
    <submittedName>
        <fullName evidence="8">40S ribosomal protein S18</fullName>
    </submittedName>
</protein>
<dbReference type="EMBL" id="KX235489">
    <property type="protein sequence ID" value="ANM86218.1"/>
    <property type="molecule type" value="mRNA"/>
</dbReference>
<organism evidence="8">
    <name type="scientific">Stygiella incarcerata</name>
    <dbReference type="NCBI Taxonomy" id="1712417"/>
    <lineage>
        <taxon>Eukaryota</taxon>
        <taxon>Discoba</taxon>
        <taxon>Jakobida</taxon>
        <taxon>Andalucina</taxon>
        <taxon>Stygiellidae</taxon>
        <taxon>Stygiella</taxon>
    </lineage>
</organism>
<comment type="similarity">
    <text evidence="2 6">Belongs to the universal ribosomal protein uS13 family.</text>
</comment>
<dbReference type="InterPro" id="IPR001892">
    <property type="entry name" value="Ribosomal_uS13"/>
</dbReference>
<dbReference type="Pfam" id="PF00416">
    <property type="entry name" value="Ribosomal_S13"/>
    <property type="match status" value="1"/>
</dbReference>
<dbReference type="GO" id="GO:0006412">
    <property type="term" value="P:translation"/>
    <property type="evidence" value="ECO:0007669"/>
    <property type="project" value="InterPro"/>
</dbReference>
<comment type="subcellular location">
    <subcellularLocation>
        <location evidence="1">Cytoplasm</location>
    </subcellularLocation>
</comment>
<dbReference type="SUPFAM" id="SSF46946">
    <property type="entry name" value="S13-like H2TH domain"/>
    <property type="match status" value="1"/>
</dbReference>